<evidence type="ECO:0008006" key="2">
    <source>
        <dbReference type="Google" id="ProtNLM"/>
    </source>
</evidence>
<proteinExistence type="predicted"/>
<protein>
    <recommendedName>
        <fullName evidence="2">Glycosyl hydrolase-like 10 domain-containing protein</fullName>
    </recommendedName>
</protein>
<comment type="caution">
    <text evidence="1">The sequence shown here is derived from an EMBL/GenBank/DDBJ whole genome shotgun (WGS) entry which is preliminary data.</text>
</comment>
<dbReference type="EMBL" id="VSSQ01007051">
    <property type="protein sequence ID" value="MPM34699.1"/>
    <property type="molecule type" value="Genomic_DNA"/>
</dbReference>
<evidence type="ECO:0000313" key="1">
    <source>
        <dbReference type="EMBL" id="MPM34699.1"/>
    </source>
</evidence>
<name>A0A644Z2C1_9ZZZZ</name>
<dbReference type="AlphaFoldDB" id="A0A644Z2C1"/>
<organism evidence="1">
    <name type="scientific">bioreactor metagenome</name>
    <dbReference type="NCBI Taxonomy" id="1076179"/>
    <lineage>
        <taxon>unclassified sequences</taxon>
        <taxon>metagenomes</taxon>
        <taxon>ecological metagenomes</taxon>
    </lineage>
</organism>
<reference evidence="1" key="1">
    <citation type="submission" date="2019-08" db="EMBL/GenBank/DDBJ databases">
        <authorList>
            <person name="Kucharzyk K."/>
            <person name="Murdoch R.W."/>
            <person name="Higgins S."/>
            <person name="Loffler F."/>
        </authorList>
    </citation>
    <scope>NUCLEOTIDE SEQUENCE</scope>
</reference>
<sequence>MSDEAYAAKVLPAAETARKLNPAVKLLGMIETNLVAFDCRQVPWGNQLIQRDGPRDQPGVKYGIFMSPETTKLFDAFSPYADSVIRDKDGNAMYENYYTQKPFVDLMVQPEIGNHRYQTFLRQIDLMTDKLGLNGVYIDQFQPYIIGGFSENRWDGHTVELAPDGSIRRKRYSYALTGAPARAAIIKKVHDKGGIVVTNGQPMSREEQNTGVFAFQEMENDDVNPLKFLDAKPPECKWQTISHLGSPIALGIRPRRYAAQGAKPEQYPRMLTKGIITALRNGLVYYYYTLDITADGPAAGSTAICDNMFPFTPEELHEGWVRGKERIVTAVSGRYAVAGAKAPRVLYFNERGFEQPDTFPVTGKPSDWTVEVKLNDWNEVAIIIVQN</sequence>
<accession>A0A644Z2C1</accession>
<gene>
    <name evidence="1" type="ORF">SDC9_81286</name>
</gene>